<gene>
    <name evidence="2" type="ORF">FOB41_01290</name>
</gene>
<protein>
    <submittedName>
        <fullName evidence="2">Uncharacterized protein</fullName>
    </submittedName>
</protein>
<evidence type="ECO:0000256" key="1">
    <source>
        <dbReference type="SAM" id="Phobius"/>
    </source>
</evidence>
<organism evidence="2 3">
    <name type="scientific">Agrobacterium pusense</name>
    <dbReference type="NCBI Taxonomy" id="648995"/>
    <lineage>
        <taxon>Bacteria</taxon>
        <taxon>Pseudomonadati</taxon>
        <taxon>Pseudomonadota</taxon>
        <taxon>Alphaproteobacteria</taxon>
        <taxon>Hyphomicrobiales</taxon>
        <taxon>Rhizobiaceae</taxon>
        <taxon>Rhizobium/Agrobacterium group</taxon>
        <taxon>Agrobacterium</taxon>
    </lineage>
</organism>
<feature type="transmembrane region" description="Helical" evidence="1">
    <location>
        <begin position="77"/>
        <end position="94"/>
    </location>
</feature>
<dbReference type="RefSeq" id="WP_136883787.1">
    <property type="nucleotide sequence ID" value="NZ_CP050896.1"/>
</dbReference>
<dbReference type="EMBL" id="CP050896">
    <property type="protein sequence ID" value="QIX19830.1"/>
    <property type="molecule type" value="Genomic_DNA"/>
</dbReference>
<accession>A0A6H0ZJ81</accession>
<evidence type="ECO:0000313" key="2">
    <source>
        <dbReference type="EMBL" id="QIX19830.1"/>
    </source>
</evidence>
<dbReference type="AlphaFoldDB" id="A0A6H0ZJ81"/>
<sequence>MWWRPERKTEFLPWYRVPGFKGKVSEAQKRQLDAFRMQERHPAASCQDLPEEVRSYISRIEIENYDFKQEKAASGPMLAGLIGVAILGVSYFGVDIQPTASIWPYAFGLLLLIVPWFIYGREWQRNADEFLLSGGPNMTDENIKKEWELDYLTRLETDDGSKT</sequence>
<reference evidence="2 3" key="1">
    <citation type="submission" date="2020-04" db="EMBL/GenBank/DDBJ databases">
        <title>FDA dAtabase for Regulatory Grade micrObial Sequences (FDA-ARGOS): Supporting development and validation of Infectious Disease Dx tests.</title>
        <authorList>
            <person name="Sciortino C."/>
            <person name="Tallon L."/>
            <person name="Sadzewicz L."/>
            <person name="Vavikolanu K."/>
            <person name="Mehta A."/>
            <person name="Aluvathingal J."/>
            <person name="Nadendla S."/>
            <person name="Nandy P."/>
            <person name="Geyer C."/>
            <person name="Yan Y."/>
            <person name="Sichtig H."/>
        </authorList>
    </citation>
    <scope>NUCLEOTIDE SEQUENCE [LARGE SCALE GENOMIC DNA]</scope>
    <source>
        <strain evidence="2 3">FDAARGOS_633</strain>
    </source>
</reference>
<feature type="transmembrane region" description="Helical" evidence="1">
    <location>
        <begin position="100"/>
        <end position="119"/>
    </location>
</feature>
<name>A0A6H0ZJ81_9HYPH</name>
<dbReference type="Proteomes" id="UP000500870">
    <property type="component" value="Chromosome 2"/>
</dbReference>
<proteinExistence type="predicted"/>
<keyword evidence="1" id="KW-1133">Transmembrane helix</keyword>
<keyword evidence="1" id="KW-0812">Transmembrane</keyword>
<evidence type="ECO:0000313" key="3">
    <source>
        <dbReference type="Proteomes" id="UP000500870"/>
    </source>
</evidence>
<keyword evidence="1" id="KW-0472">Membrane</keyword>